<proteinExistence type="predicted"/>
<organism evidence="1 2">
    <name type="scientific">Fischerella thermalis CCMEE 5330</name>
    <dbReference type="NCBI Taxonomy" id="2019670"/>
    <lineage>
        <taxon>Bacteria</taxon>
        <taxon>Bacillati</taxon>
        <taxon>Cyanobacteriota</taxon>
        <taxon>Cyanophyceae</taxon>
        <taxon>Nostocales</taxon>
        <taxon>Hapalosiphonaceae</taxon>
        <taxon>Fischerella</taxon>
    </lineage>
</organism>
<dbReference type="Proteomes" id="UP000234966">
    <property type="component" value="Unassembled WGS sequence"/>
</dbReference>
<sequence>MQPNKPSTIVKPTLDTQFHIDYTWWERSEEDLRQYLLTHLPPERRDQFIANESSERVDYIDPETAEVRELDALESAIQEAARQPDFINPQTSLIDSVFRVFLANGNRPCTPRELAEATGRSAETILKTIGSLRVYKGLRPYVHP</sequence>
<evidence type="ECO:0000313" key="2">
    <source>
        <dbReference type="Proteomes" id="UP000234966"/>
    </source>
</evidence>
<dbReference type="EMBL" id="NMQI01000031">
    <property type="protein sequence ID" value="PMB48273.1"/>
    <property type="molecule type" value="Genomic_DNA"/>
</dbReference>
<comment type="caution">
    <text evidence="1">The sequence shown here is derived from an EMBL/GenBank/DDBJ whole genome shotgun (WGS) entry which is preliminary data.</text>
</comment>
<gene>
    <name evidence="1" type="ORF">CEN41_01705</name>
</gene>
<name>A0A2N6MNA2_9CYAN</name>
<protein>
    <submittedName>
        <fullName evidence="1">Uncharacterized protein</fullName>
    </submittedName>
</protein>
<dbReference type="AlphaFoldDB" id="A0A2N6MNA2"/>
<accession>A0A2N6MNA2</accession>
<reference evidence="1 2" key="1">
    <citation type="submission" date="2017-07" db="EMBL/GenBank/DDBJ databases">
        <title>Genomes of Fischerella (Mastigocladus) sp. strains.</title>
        <authorList>
            <person name="Miller S.R."/>
        </authorList>
    </citation>
    <scope>NUCLEOTIDE SEQUENCE [LARGE SCALE GENOMIC DNA]</scope>
    <source>
        <strain evidence="1 2">CCMEE 5330</strain>
    </source>
</reference>
<evidence type="ECO:0000313" key="1">
    <source>
        <dbReference type="EMBL" id="PMB48273.1"/>
    </source>
</evidence>